<dbReference type="SUPFAM" id="SSF49464">
    <property type="entry name" value="Carboxypeptidase regulatory domain-like"/>
    <property type="match status" value="1"/>
</dbReference>
<dbReference type="PROSITE" id="PS52016">
    <property type="entry name" value="TONB_DEPENDENT_REC_3"/>
    <property type="match status" value="1"/>
</dbReference>
<comment type="subcellular location">
    <subcellularLocation>
        <location evidence="1 8">Cell outer membrane</location>
        <topology evidence="1 8">Multi-pass membrane protein</topology>
    </subcellularLocation>
</comment>
<sequence>MTKATIRLLLIALSCIWGITGTAQEKKTISGIVKDSTGTALPGVSITEKGTSTATVTDMNGSFRIPVSTAKPVLIFSYVGYSKKEISLGSQTTLNVTLAGEVTSLEGVVVTSLGVKRQQKSLGYAVSTIKAEDLTRTGSPNFASALYGKAPGVRIGTTPGGATSAVNITIRGINSITGKNQPLIVLDGVPIRDGEVKNNDYYADQRLRGNGLLDINPEDIDNVTILKGASAAALYGSDAVNGVVLITTKSGKNKKGYSVDFSANYSVDKVAYLPQLQNVRGPGAPWHVSKGNQDSTTGFVWYDLDNDGIKETRGNTSHTINFGRKFDGVPTMGWDGVIRPYEAQKDNYKHLFQTGHNSSVSVAMSHSDEKSNVRFSLTRQTNEGISLGAKNAKNIANFNSSFRLNKRFSTDVMVNYINQKTNNRPYSVDRLMNNFTGMMSRFDNGDWYLNKYKTSRGYKAVQGAATQSVTPSENIIYPGYKSDIADYLWRVKEYNEEELNNRVIASLTNNWQILDDLKLRARIATDFTSQRTETKKTTEIPLVYQQPVNDGTQGGSFGLSTYLNTIVYGDLLLTYTKKITPDVEVNVMGGYTAQKENTTATQRETNGGLSVENWFDLAASVTNMTYSPDWNYRRRLVKDAFIGTLNANYKGYLFLEGTLRRDRTSTMNPNNNSFVYPSVNSSFVISEAFDLPSFISFSKLRGSWGIVGNYPDIYGANIAYNQTSLGIQQANGTPVIYTYLPTAFGNDGIRPEQKHEIEFGLESKFFHNRLGLDVSYYNGQIRDQILPITVANSTGYNSVLTNVGTLRNKGIEIGLTGTPVSKRDFRWDAGINFSFNKNLVEKLTNGSNQLIHQDYDGNAAQLISKVGQPMGDFYAHPVATDNKGQKLVGPDGLYLLSDSLTKVGNAMPKVVGGIFSSFSYKSFTLDVLADFRFGGYVMPTGINWMTSRGLTKESLGNMDKEHGGLTYYYDESKQMGIPTNAATGPKGERVYDDGMLMQGVTADGKPNTNIISQAYYYWNTYNWGGPQYSSSRYELYIKKNSYIKMREVSLSYSIPVKLANKIGANKLQLSVFGRNLFYFYRTLKNMDAEQTTAGSRWFQSLTNVGTNPSTRTYGVMLRAGF</sequence>
<dbReference type="Gene3D" id="2.60.40.1120">
    <property type="entry name" value="Carboxypeptidase-like, regulatory domain"/>
    <property type="match status" value="1"/>
</dbReference>
<reference evidence="11 12" key="1">
    <citation type="submission" date="2016-04" db="EMBL/GenBank/DDBJ databases">
        <authorList>
            <person name="Chen L."/>
            <person name="Zhuang W."/>
            <person name="Wang G."/>
        </authorList>
    </citation>
    <scope>NUCLEOTIDE SEQUENCE [LARGE SCALE GENOMIC DNA]</scope>
    <source>
        <strain evidence="12">GR20</strain>
    </source>
</reference>
<dbReference type="InterPro" id="IPR039426">
    <property type="entry name" value="TonB-dep_rcpt-like"/>
</dbReference>
<dbReference type="SUPFAM" id="SSF56935">
    <property type="entry name" value="Porins"/>
    <property type="match status" value="1"/>
</dbReference>
<keyword evidence="6 8" id="KW-0472">Membrane</keyword>
<dbReference type="Pfam" id="PF07715">
    <property type="entry name" value="Plug"/>
    <property type="match status" value="1"/>
</dbReference>
<dbReference type="Gene3D" id="2.170.130.10">
    <property type="entry name" value="TonB-dependent receptor, plug domain"/>
    <property type="match status" value="1"/>
</dbReference>
<dbReference type="Gene3D" id="2.40.170.20">
    <property type="entry name" value="TonB-dependent receptor, beta-barrel domain"/>
    <property type="match status" value="1"/>
</dbReference>
<feature type="chain" id="PRO_5046129446" evidence="9">
    <location>
        <begin position="24"/>
        <end position="1121"/>
    </location>
</feature>
<keyword evidence="7 8" id="KW-0998">Cell outer membrane</keyword>
<evidence type="ECO:0000256" key="9">
    <source>
        <dbReference type="SAM" id="SignalP"/>
    </source>
</evidence>
<evidence type="ECO:0000256" key="8">
    <source>
        <dbReference type="PROSITE-ProRule" id="PRU01360"/>
    </source>
</evidence>
<organism evidence="11 12">
    <name type="scientific">Niastella koreensis</name>
    <dbReference type="NCBI Taxonomy" id="354356"/>
    <lineage>
        <taxon>Bacteria</taxon>
        <taxon>Pseudomonadati</taxon>
        <taxon>Bacteroidota</taxon>
        <taxon>Chitinophagia</taxon>
        <taxon>Chitinophagales</taxon>
        <taxon>Chitinophagaceae</taxon>
        <taxon>Niastella</taxon>
    </lineage>
</organism>
<evidence type="ECO:0000256" key="4">
    <source>
        <dbReference type="ARBA" id="ARBA00022692"/>
    </source>
</evidence>
<evidence type="ECO:0000256" key="7">
    <source>
        <dbReference type="ARBA" id="ARBA00023237"/>
    </source>
</evidence>
<evidence type="ECO:0000256" key="5">
    <source>
        <dbReference type="ARBA" id="ARBA00022729"/>
    </source>
</evidence>
<dbReference type="NCBIfam" id="TIGR04056">
    <property type="entry name" value="OMP_RagA_SusC"/>
    <property type="match status" value="1"/>
</dbReference>
<dbReference type="Proteomes" id="UP000192277">
    <property type="component" value="Unassembled WGS sequence"/>
</dbReference>
<accession>A0ABX3P2H6</accession>
<evidence type="ECO:0000256" key="1">
    <source>
        <dbReference type="ARBA" id="ARBA00004571"/>
    </source>
</evidence>
<evidence type="ECO:0000313" key="11">
    <source>
        <dbReference type="EMBL" id="OQP53836.1"/>
    </source>
</evidence>
<evidence type="ECO:0000256" key="3">
    <source>
        <dbReference type="ARBA" id="ARBA00022452"/>
    </source>
</evidence>
<feature type="signal peptide" evidence="9">
    <location>
        <begin position="1"/>
        <end position="23"/>
    </location>
</feature>
<gene>
    <name evidence="11" type="ORF">A4D02_19240</name>
</gene>
<dbReference type="EMBL" id="LWBO01000002">
    <property type="protein sequence ID" value="OQP53836.1"/>
    <property type="molecule type" value="Genomic_DNA"/>
</dbReference>
<dbReference type="InterPro" id="IPR036942">
    <property type="entry name" value="Beta-barrel_TonB_sf"/>
</dbReference>
<dbReference type="RefSeq" id="WP_014223383.1">
    <property type="nucleotide sequence ID" value="NZ_LWBO01000002.1"/>
</dbReference>
<name>A0ABX3P2H6_9BACT</name>
<feature type="domain" description="TonB-dependent receptor plug" evidence="10">
    <location>
        <begin position="120"/>
        <end position="243"/>
    </location>
</feature>
<comment type="caution">
    <text evidence="11">The sequence shown here is derived from an EMBL/GenBank/DDBJ whole genome shotgun (WGS) entry which is preliminary data.</text>
</comment>
<dbReference type="PANTHER" id="PTHR30069:SF29">
    <property type="entry name" value="HEMOGLOBIN AND HEMOGLOBIN-HAPTOGLOBIN-BINDING PROTEIN 1-RELATED"/>
    <property type="match status" value="1"/>
</dbReference>
<evidence type="ECO:0000256" key="6">
    <source>
        <dbReference type="ARBA" id="ARBA00023136"/>
    </source>
</evidence>
<dbReference type="Pfam" id="PF13715">
    <property type="entry name" value="CarbopepD_reg_2"/>
    <property type="match status" value="1"/>
</dbReference>
<dbReference type="PANTHER" id="PTHR30069">
    <property type="entry name" value="TONB-DEPENDENT OUTER MEMBRANE RECEPTOR"/>
    <property type="match status" value="1"/>
</dbReference>
<dbReference type="InterPro" id="IPR037066">
    <property type="entry name" value="Plug_dom_sf"/>
</dbReference>
<dbReference type="InterPro" id="IPR023997">
    <property type="entry name" value="TonB-dep_OMP_SusC/RagA_CS"/>
</dbReference>
<keyword evidence="2 8" id="KW-0813">Transport</keyword>
<keyword evidence="3 8" id="KW-1134">Transmembrane beta strand</keyword>
<comment type="similarity">
    <text evidence="8">Belongs to the TonB-dependent receptor family.</text>
</comment>
<keyword evidence="12" id="KW-1185">Reference proteome</keyword>
<dbReference type="InterPro" id="IPR008969">
    <property type="entry name" value="CarboxyPept-like_regulatory"/>
</dbReference>
<dbReference type="NCBIfam" id="TIGR04057">
    <property type="entry name" value="SusC_RagA_signa"/>
    <property type="match status" value="1"/>
</dbReference>
<evidence type="ECO:0000313" key="12">
    <source>
        <dbReference type="Proteomes" id="UP000192277"/>
    </source>
</evidence>
<proteinExistence type="inferred from homology"/>
<keyword evidence="4 8" id="KW-0812">Transmembrane</keyword>
<protein>
    <submittedName>
        <fullName evidence="11">SusC/RagA family protein</fullName>
    </submittedName>
</protein>
<evidence type="ECO:0000259" key="10">
    <source>
        <dbReference type="Pfam" id="PF07715"/>
    </source>
</evidence>
<dbReference type="InterPro" id="IPR023996">
    <property type="entry name" value="TonB-dep_OMP_SusC/RagA"/>
</dbReference>
<evidence type="ECO:0000256" key="2">
    <source>
        <dbReference type="ARBA" id="ARBA00022448"/>
    </source>
</evidence>
<keyword evidence="5 9" id="KW-0732">Signal</keyword>
<dbReference type="InterPro" id="IPR012910">
    <property type="entry name" value="Plug_dom"/>
</dbReference>